<dbReference type="InterPro" id="IPR018289">
    <property type="entry name" value="MULE_transposase_dom"/>
</dbReference>
<evidence type="ECO:0000256" key="3">
    <source>
        <dbReference type="ARBA" id="ARBA00022833"/>
    </source>
</evidence>
<dbReference type="GO" id="GO:0008270">
    <property type="term" value="F:zinc ion binding"/>
    <property type="evidence" value="ECO:0007669"/>
    <property type="project" value="UniProtKB-KW"/>
</dbReference>
<feature type="compositionally biased region" description="Low complexity" evidence="5">
    <location>
        <begin position="641"/>
        <end position="656"/>
    </location>
</feature>
<dbReference type="PANTHER" id="PTHR31973">
    <property type="entry name" value="POLYPROTEIN, PUTATIVE-RELATED"/>
    <property type="match status" value="1"/>
</dbReference>
<feature type="compositionally biased region" description="Acidic residues" evidence="5">
    <location>
        <begin position="537"/>
        <end position="548"/>
    </location>
</feature>
<dbReference type="AlphaFoldDB" id="S8D9S0"/>
<feature type="region of interest" description="Disordered" evidence="5">
    <location>
        <begin position="639"/>
        <end position="670"/>
    </location>
</feature>
<feature type="region of interest" description="Disordered" evidence="5">
    <location>
        <begin position="1"/>
        <end position="25"/>
    </location>
</feature>
<dbReference type="Proteomes" id="UP000015453">
    <property type="component" value="Unassembled WGS sequence"/>
</dbReference>
<evidence type="ECO:0000259" key="6">
    <source>
        <dbReference type="PROSITE" id="PS50966"/>
    </source>
</evidence>
<evidence type="ECO:0000256" key="1">
    <source>
        <dbReference type="ARBA" id="ARBA00022723"/>
    </source>
</evidence>
<feature type="region of interest" description="Disordered" evidence="5">
    <location>
        <begin position="529"/>
        <end position="548"/>
    </location>
</feature>
<dbReference type="EMBL" id="AUSU01008388">
    <property type="protein sequence ID" value="EPS59403.1"/>
    <property type="molecule type" value="Genomic_DNA"/>
</dbReference>
<sequence length="670" mass="77168">MRGDSQYHTPDLATGGGLEEDPLPGNFADQAQTLPELNFFDPAHPHLRVGMNFLTRQNVIDGVIEHHVKIAMREFGVVKNDATQYRVRCRQTLRGASSCPFYLRAGPQSRTQTWRITKLVAPHTCELAGDLHTKHRNLGIWYIASRLIPFVGDGKYKVGNVLAYVSNHYHYEITRWHAWACLTRAHELRFGHGDRVLRRVFWAFGFAIEAFRYCRPVLAVDATHLRGRYNYKLLVCVTVDASNHVLPIAYAFVFGESFKDWAWFLQAVALQVMRGREGVCVISDRAPGIIAAFQNSKGISNIIWRAACARTEREFELAMMLLQRRNPRACEYLMNIPLQMWTLLHDGGHRLVTFEKGREYFERYRRESRSRHANGFTFTQPTQEAYDAAERLLPRLRTRVFDSDTQDIQIRIDTPEGPRTTRVFVSQNRCDCGVWQVDRYPCCHAQKACWQFRIDPKSRASVFLRTSVYVKTYNCNIHPLRDESEWSPAPFRLVVDHVRKRIFRGRLRTARYKGTADYQRGHRRHRSRPIDLNTVIGDDDNNDGDDLDDDFVDDLAEEDFPESDIGDADLNDDDNLVDDGFNDADFEELLSQTRQQDNSRRDIGLISPDLPIPHIGMHRHSSYEVHEIQRADSARFTTARNSLSHPSSSIQNSSSNLEPTTSQSTKKPKP</sequence>
<reference evidence="7 8" key="1">
    <citation type="journal article" date="2013" name="BMC Genomics">
        <title>The miniature genome of a carnivorous plant Genlisea aurea contains a low number of genes and short non-coding sequences.</title>
        <authorList>
            <person name="Leushkin E.V."/>
            <person name="Sutormin R.A."/>
            <person name="Nabieva E.R."/>
            <person name="Penin A.A."/>
            <person name="Kondrashov A.S."/>
            <person name="Logacheva M.D."/>
        </authorList>
    </citation>
    <scope>NUCLEOTIDE SEQUENCE [LARGE SCALE GENOMIC DNA]</scope>
</reference>
<keyword evidence="3" id="KW-0862">Zinc</keyword>
<evidence type="ECO:0000256" key="4">
    <source>
        <dbReference type="PROSITE-ProRule" id="PRU00325"/>
    </source>
</evidence>
<dbReference type="PANTHER" id="PTHR31973:SF195">
    <property type="entry name" value="MUDR FAMILY TRANSPOSASE"/>
    <property type="match status" value="1"/>
</dbReference>
<proteinExistence type="predicted"/>
<keyword evidence="2 4" id="KW-0863">Zinc-finger</keyword>
<evidence type="ECO:0000313" key="7">
    <source>
        <dbReference type="EMBL" id="EPS59403.1"/>
    </source>
</evidence>
<accession>S8D9S0</accession>
<organism evidence="7 8">
    <name type="scientific">Genlisea aurea</name>
    <dbReference type="NCBI Taxonomy" id="192259"/>
    <lineage>
        <taxon>Eukaryota</taxon>
        <taxon>Viridiplantae</taxon>
        <taxon>Streptophyta</taxon>
        <taxon>Embryophyta</taxon>
        <taxon>Tracheophyta</taxon>
        <taxon>Spermatophyta</taxon>
        <taxon>Magnoliopsida</taxon>
        <taxon>eudicotyledons</taxon>
        <taxon>Gunneridae</taxon>
        <taxon>Pentapetalae</taxon>
        <taxon>asterids</taxon>
        <taxon>lamiids</taxon>
        <taxon>Lamiales</taxon>
        <taxon>Lentibulariaceae</taxon>
        <taxon>Genlisea</taxon>
    </lineage>
</organism>
<evidence type="ECO:0000256" key="2">
    <source>
        <dbReference type="ARBA" id="ARBA00022771"/>
    </source>
</evidence>
<evidence type="ECO:0000313" key="8">
    <source>
        <dbReference type="Proteomes" id="UP000015453"/>
    </source>
</evidence>
<dbReference type="SMART" id="SM00575">
    <property type="entry name" value="ZnF_PMZ"/>
    <property type="match status" value="1"/>
</dbReference>
<dbReference type="InterPro" id="IPR007527">
    <property type="entry name" value="Znf_SWIM"/>
</dbReference>
<keyword evidence="8" id="KW-1185">Reference proteome</keyword>
<gene>
    <name evidence="7" type="ORF">M569_15405</name>
</gene>
<feature type="compositionally biased region" description="Polar residues" evidence="5">
    <location>
        <begin position="657"/>
        <end position="670"/>
    </location>
</feature>
<keyword evidence="1" id="KW-0479">Metal-binding</keyword>
<dbReference type="InterPro" id="IPR006564">
    <property type="entry name" value="Znf_PMZ"/>
</dbReference>
<dbReference type="Pfam" id="PF04434">
    <property type="entry name" value="SWIM"/>
    <property type="match status" value="1"/>
</dbReference>
<comment type="caution">
    <text evidence="7">The sequence shown here is derived from an EMBL/GenBank/DDBJ whole genome shotgun (WGS) entry which is preliminary data.</text>
</comment>
<feature type="domain" description="SWIM-type" evidence="6">
    <location>
        <begin position="421"/>
        <end position="453"/>
    </location>
</feature>
<evidence type="ECO:0000256" key="5">
    <source>
        <dbReference type="SAM" id="MobiDB-lite"/>
    </source>
</evidence>
<name>S8D9S0_9LAMI</name>
<dbReference type="PROSITE" id="PS50966">
    <property type="entry name" value="ZF_SWIM"/>
    <property type="match status" value="1"/>
</dbReference>
<protein>
    <recommendedName>
        <fullName evidence="6">SWIM-type domain-containing protein</fullName>
    </recommendedName>
</protein>
<dbReference type="Pfam" id="PF10551">
    <property type="entry name" value="MULE"/>
    <property type="match status" value="1"/>
</dbReference>
<dbReference type="OrthoDB" id="683469at2759"/>